<reference evidence="5" key="2">
    <citation type="submission" date="2018-06" db="EMBL/GenBank/DDBJ databases">
        <authorList>
            <consortium name="Pathogen Informatics"/>
        </authorList>
    </citation>
    <scope>NUCLEOTIDE SEQUENCE [LARGE SCALE GENOMIC DNA]</scope>
    <source>
        <strain evidence="5">NCTC10135</strain>
    </source>
</reference>
<evidence type="ECO:0000313" key="4">
    <source>
        <dbReference type="Proteomes" id="UP000247715"/>
    </source>
</evidence>
<evidence type="ECO:0000259" key="1">
    <source>
        <dbReference type="PROSITE" id="PS50075"/>
    </source>
</evidence>
<dbReference type="InterPro" id="IPR009081">
    <property type="entry name" value="PP-bd_ACP"/>
</dbReference>
<dbReference type="AlphaFoldDB" id="A0A318U7X9"/>
<dbReference type="EMBL" id="QKLP01000004">
    <property type="protein sequence ID" value="PYF43165.1"/>
    <property type="molecule type" value="Genomic_DNA"/>
</dbReference>
<dbReference type="Pfam" id="PF00550">
    <property type="entry name" value="PP-binding"/>
    <property type="match status" value="1"/>
</dbReference>
<sequence length="76" mass="8882">MNLDFKELVFKKISKLTKKKFDLDTLIKDLNVDSLDLVILISELESNFNIEITDDELMQIKTIGDVINLIEQKNRK</sequence>
<organism evidence="2 4">
    <name type="scientific">Metamycoplasma alkalescens</name>
    <dbReference type="NCBI Taxonomy" id="45363"/>
    <lineage>
        <taxon>Bacteria</taxon>
        <taxon>Bacillati</taxon>
        <taxon>Mycoplasmatota</taxon>
        <taxon>Mycoplasmoidales</taxon>
        <taxon>Metamycoplasmataceae</taxon>
        <taxon>Metamycoplasma</taxon>
    </lineage>
</organism>
<evidence type="ECO:0000313" key="5">
    <source>
        <dbReference type="Proteomes" id="UP000259864"/>
    </source>
</evidence>
<dbReference type="Proteomes" id="UP000259864">
    <property type="component" value="Chromosome 1"/>
</dbReference>
<dbReference type="EMBL" id="LS991949">
    <property type="protein sequence ID" value="SYV90022.1"/>
    <property type="molecule type" value="Genomic_DNA"/>
</dbReference>
<reference evidence="3" key="3">
    <citation type="submission" date="2018-06" db="EMBL/GenBank/DDBJ databases">
        <authorList>
            <consortium name="Pathogen Informatics"/>
            <person name="Doyle S."/>
        </authorList>
    </citation>
    <scope>NUCLEOTIDE SEQUENCE</scope>
    <source>
        <strain evidence="3">NCTC10135</strain>
    </source>
</reference>
<dbReference type="InterPro" id="IPR036736">
    <property type="entry name" value="ACP-like_sf"/>
</dbReference>
<evidence type="ECO:0000313" key="2">
    <source>
        <dbReference type="EMBL" id="PYF43165.1"/>
    </source>
</evidence>
<protein>
    <submittedName>
        <fullName evidence="2 3">Acyl carrier protein</fullName>
    </submittedName>
</protein>
<dbReference type="Proteomes" id="UP000247715">
    <property type="component" value="Unassembled WGS sequence"/>
</dbReference>
<accession>A0A318U7X9</accession>
<dbReference type="KEGG" id="mala:NCTC10135_00531"/>
<name>A0A318U7X9_9BACT</name>
<feature type="domain" description="Carrier" evidence="1">
    <location>
        <begin position="1"/>
        <end position="74"/>
    </location>
</feature>
<proteinExistence type="predicted"/>
<reference evidence="2 4" key="1">
    <citation type="submission" date="2018-06" db="EMBL/GenBank/DDBJ databases">
        <title>Genomic Encyclopedia of Archaeal and Bacterial Type Strains, Phase II (KMG-II): from individual species to whole genera.</title>
        <authorList>
            <person name="Goeker M."/>
        </authorList>
    </citation>
    <scope>NUCLEOTIDE SEQUENCE [LARGE SCALE GENOMIC DNA]</scope>
    <source>
        <strain evidence="2 4">ATCC 29103</strain>
    </source>
</reference>
<dbReference type="SUPFAM" id="SSF47336">
    <property type="entry name" value="ACP-like"/>
    <property type="match status" value="1"/>
</dbReference>
<dbReference type="Gene3D" id="1.10.1200.10">
    <property type="entry name" value="ACP-like"/>
    <property type="match status" value="1"/>
</dbReference>
<gene>
    <name evidence="3" type="primary">acpP</name>
    <name evidence="2" type="ORF">BCF88_10432</name>
    <name evidence="3" type="ORF">NCTC10135_00531</name>
</gene>
<evidence type="ECO:0000313" key="3">
    <source>
        <dbReference type="EMBL" id="SYV90022.1"/>
    </source>
</evidence>
<dbReference type="PROSITE" id="PS50075">
    <property type="entry name" value="CARRIER"/>
    <property type="match status" value="1"/>
</dbReference>
<dbReference type="STRING" id="1188234.MALK_0620"/>